<evidence type="ECO:0000313" key="3">
    <source>
        <dbReference type="Proteomes" id="UP001180020"/>
    </source>
</evidence>
<gene>
    <name evidence="2" type="ORF">QJS10_CPB12g00275</name>
</gene>
<dbReference type="EMBL" id="JAUJYO010000012">
    <property type="protein sequence ID" value="KAK1302922.1"/>
    <property type="molecule type" value="Genomic_DNA"/>
</dbReference>
<evidence type="ECO:0000256" key="1">
    <source>
        <dbReference type="SAM" id="MobiDB-lite"/>
    </source>
</evidence>
<comment type="caution">
    <text evidence="2">The sequence shown here is derived from an EMBL/GenBank/DDBJ whole genome shotgun (WGS) entry which is preliminary data.</text>
</comment>
<sequence length="141" mass="15339">MGSIITKQTNLRKPTTTTKGSKSSSAWSSPRTHSKQLLKLLSDKAYLAVAGKKKTTDEDPYEQVEEVEGLKEEEEEEREGVWKKSILMGESVSPSTTPASSTTTTRPPPLARAAQVPTCESFPRQKRGLLVFGPSDGESDG</sequence>
<feature type="compositionally biased region" description="Acidic residues" evidence="1">
    <location>
        <begin position="58"/>
        <end position="78"/>
    </location>
</feature>
<protein>
    <submittedName>
        <fullName evidence="2">Uncharacterized protein</fullName>
    </submittedName>
</protein>
<accession>A0AAV9DNY5</accession>
<evidence type="ECO:0000313" key="2">
    <source>
        <dbReference type="EMBL" id="KAK1302922.1"/>
    </source>
</evidence>
<feature type="compositionally biased region" description="Low complexity" evidence="1">
    <location>
        <begin position="93"/>
        <end position="105"/>
    </location>
</feature>
<feature type="region of interest" description="Disordered" evidence="1">
    <location>
        <begin position="1"/>
        <end position="33"/>
    </location>
</feature>
<organism evidence="2 3">
    <name type="scientific">Acorus calamus</name>
    <name type="common">Sweet flag</name>
    <dbReference type="NCBI Taxonomy" id="4465"/>
    <lineage>
        <taxon>Eukaryota</taxon>
        <taxon>Viridiplantae</taxon>
        <taxon>Streptophyta</taxon>
        <taxon>Embryophyta</taxon>
        <taxon>Tracheophyta</taxon>
        <taxon>Spermatophyta</taxon>
        <taxon>Magnoliopsida</taxon>
        <taxon>Liliopsida</taxon>
        <taxon>Acoraceae</taxon>
        <taxon>Acorus</taxon>
    </lineage>
</organism>
<dbReference type="Proteomes" id="UP001180020">
    <property type="component" value="Unassembled WGS sequence"/>
</dbReference>
<name>A0AAV9DNY5_ACOCL</name>
<reference evidence="2" key="2">
    <citation type="submission" date="2023-06" db="EMBL/GenBank/DDBJ databases">
        <authorList>
            <person name="Ma L."/>
            <person name="Liu K.-W."/>
            <person name="Li Z."/>
            <person name="Hsiao Y.-Y."/>
            <person name="Qi Y."/>
            <person name="Fu T."/>
            <person name="Tang G."/>
            <person name="Zhang D."/>
            <person name="Sun W.-H."/>
            <person name="Liu D.-K."/>
            <person name="Li Y."/>
            <person name="Chen G.-Z."/>
            <person name="Liu X.-D."/>
            <person name="Liao X.-Y."/>
            <person name="Jiang Y.-T."/>
            <person name="Yu X."/>
            <person name="Hao Y."/>
            <person name="Huang J."/>
            <person name="Zhao X.-W."/>
            <person name="Ke S."/>
            <person name="Chen Y.-Y."/>
            <person name="Wu W.-L."/>
            <person name="Hsu J.-L."/>
            <person name="Lin Y.-F."/>
            <person name="Huang M.-D."/>
            <person name="Li C.-Y."/>
            <person name="Huang L."/>
            <person name="Wang Z.-W."/>
            <person name="Zhao X."/>
            <person name="Zhong W.-Y."/>
            <person name="Peng D.-H."/>
            <person name="Ahmad S."/>
            <person name="Lan S."/>
            <person name="Zhang J.-S."/>
            <person name="Tsai W.-C."/>
            <person name="Van De Peer Y."/>
            <person name="Liu Z.-J."/>
        </authorList>
    </citation>
    <scope>NUCLEOTIDE SEQUENCE</scope>
    <source>
        <strain evidence="2">CP</strain>
        <tissue evidence="2">Leaves</tissue>
    </source>
</reference>
<dbReference type="AlphaFoldDB" id="A0AAV9DNY5"/>
<reference evidence="2" key="1">
    <citation type="journal article" date="2023" name="Nat. Commun.">
        <title>Diploid and tetraploid genomes of Acorus and the evolution of monocots.</title>
        <authorList>
            <person name="Ma L."/>
            <person name="Liu K.W."/>
            <person name="Li Z."/>
            <person name="Hsiao Y.Y."/>
            <person name="Qi Y."/>
            <person name="Fu T."/>
            <person name="Tang G.D."/>
            <person name="Zhang D."/>
            <person name="Sun W.H."/>
            <person name="Liu D.K."/>
            <person name="Li Y."/>
            <person name="Chen G.Z."/>
            <person name="Liu X.D."/>
            <person name="Liao X.Y."/>
            <person name="Jiang Y.T."/>
            <person name="Yu X."/>
            <person name="Hao Y."/>
            <person name="Huang J."/>
            <person name="Zhao X.W."/>
            <person name="Ke S."/>
            <person name="Chen Y.Y."/>
            <person name="Wu W.L."/>
            <person name="Hsu J.L."/>
            <person name="Lin Y.F."/>
            <person name="Huang M.D."/>
            <person name="Li C.Y."/>
            <person name="Huang L."/>
            <person name="Wang Z.W."/>
            <person name="Zhao X."/>
            <person name="Zhong W.Y."/>
            <person name="Peng D.H."/>
            <person name="Ahmad S."/>
            <person name="Lan S."/>
            <person name="Zhang J.S."/>
            <person name="Tsai W.C."/>
            <person name="Van de Peer Y."/>
            <person name="Liu Z.J."/>
        </authorList>
    </citation>
    <scope>NUCLEOTIDE SEQUENCE</scope>
    <source>
        <strain evidence="2">CP</strain>
    </source>
</reference>
<feature type="region of interest" description="Disordered" evidence="1">
    <location>
        <begin position="51"/>
        <end position="141"/>
    </location>
</feature>
<feature type="compositionally biased region" description="Polar residues" evidence="1">
    <location>
        <begin position="1"/>
        <end position="12"/>
    </location>
</feature>
<keyword evidence="3" id="KW-1185">Reference proteome</keyword>
<feature type="compositionally biased region" description="Low complexity" evidence="1">
    <location>
        <begin position="13"/>
        <end position="29"/>
    </location>
</feature>
<proteinExistence type="predicted"/>